<dbReference type="Proteomes" id="UP000031737">
    <property type="component" value="Unassembled WGS sequence"/>
</dbReference>
<dbReference type="VEuPathDB" id="TriTrypDB:TRSC58_03958"/>
<gene>
    <name evidence="1" type="ORF">TRSC58_03958</name>
</gene>
<organism evidence="1 2">
    <name type="scientific">Trypanosoma rangeli SC58</name>
    <dbReference type="NCBI Taxonomy" id="429131"/>
    <lineage>
        <taxon>Eukaryota</taxon>
        <taxon>Discoba</taxon>
        <taxon>Euglenozoa</taxon>
        <taxon>Kinetoplastea</taxon>
        <taxon>Metakinetoplastina</taxon>
        <taxon>Trypanosomatida</taxon>
        <taxon>Trypanosomatidae</taxon>
        <taxon>Trypanosoma</taxon>
        <taxon>Herpetosoma</taxon>
    </lineage>
</organism>
<evidence type="ECO:0000313" key="1">
    <source>
        <dbReference type="EMBL" id="ESL08340.1"/>
    </source>
</evidence>
<protein>
    <submittedName>
        <fullName evidence="1">Uncharacterized protein</fullName>
    </submittedName>
</protein>
<sequence length="336" mass="37808">MIFAFVASAPRMRAVSSRLHRKTSNEKVWRAVPLPQLFHTSLETGDWVKALHVYQRHPYHAPPVDTFDLLKAIMHATGVRVDDVKSRFNEKIRLSAILQKKSPDEVEWSVFWEALNKGDSKTISAALMGARLSSVTQQIATAEACAVLLKAAGEDWETKLVDNFPFATVTRCNLVHVALAQQRWDVAVELLRNVRVNRSDVMTLWPLIEELDWEKALLLISACPKNSVPFDLALRHILRGGCSLQHLAEHLENARVLGDADVVAPLLAHAVEIGDWDFVARGMDHLVDIGQIAQPAREVFGHMGKIHGMEKLCARLEEHRIPLHHVTVEKLESLRL</sequence>
<proteinExistence type="predicted"/>
<name>A0A061J1Y9_TRYRA</name>
<reference evidence="1 2" key="1">
    <citation type="submission" date="2013-07" db="EMBL/GenBank/DDBJ databases">
        <authorList>
            <person name="Stoco P.H."/>
            <person name="Wagner G."/>
            <person name="Gerber A."/>
            <person name="Zaha A."/>
            <person name="Thompson C."/>
            <person name="Bartholomeu D.C."/>
            <person name="Luckemeyer D.D."/>
            <person name="Bahia D."/>
            <person name="Loreto E."/>
            <person name="Prestes E.B."/>
            <person name="Lima F.M."/>
            <person name="Rodrigues-Luiz G."/>
            <person name="Vallejo G.A."/>
            <person name="Filho J.F."/>
            <person name="Monteiro K.M."/>
            <person name="Tyler K.M."/>
            <person name="de Almeida L.G."/>
            <person name="Ortiz M.F."/>
            <person name="Siervo M.A."/>
            <person name="de Moraes M.H."/>
            <person name="Cunha O.L."/>
            <person name="Mendonca-Neto R."/>
            <person name="Silva R."/>
            <person name="Teixeira S.M."/>
            <person name="Murta S.M."/>
            <person name="Sincero T.C."/>
            <person name="Mendes T.A."/>
            <person name="Urmenyi T.P."/>
            <person name="Silva V.G."/>
            <person name="da Rocha W.D."/>
            <person name="Andersson B."/>
            <person name="Romanha A.J."/>
            <person name="Steindel M."/>
            <person name="de Vasconcelos A.T."/>
            <person name="Grisard E.C."/>
        </authorList>
    </citation>
    <scope>NUCLEOTIDE SEQUENCE [LARGE SCALE GENOMIC DNA]</scope>
    <source>
        <strain evidence="1 2">SC58</strain>
    </source>
</reference>
<accession>A0A061J1Y9</accession>
<dbReference type="OrthoDB" id="274824at2759"/>
<evidence type="ECO:0000313" key="2">
    <source>
        <dbReference type="Proteomes" id="UP000031737"/>
    </source>
</evidence>
<keyword evidence="2" id="KW-1185">Reference proteome</keyword>
<comment type="caution">
    <text evidence="1">The sequence shown here is derived from an EMBL/GenBank/DDBJ whole genome shotgun (WGS) entry which is preliminary data.</text>
</comment>
<dbReference type="EMBL" id="AUPL01003958">
    <property type="protein sequence ID" value="ESL08340.1"/>
    <property type="molecule type" value="Genomic_DNA"/>
</dbReference>
<dbReference type="AlphaFoldDB" id="A0A061J1Y9"/>